<keyword evidence="1" id="KW-0472">Membrane</keyword>
<dbReference type="PANTHER" id="PTHR35112">
    <property type="entry name" value="OS08G0360500 PROTEIN"/>
    <property type="match status" value="1"/>
</dbReference>
<dbReference type="Pfam" id="PF25072">
    <property type="entry name" value="DUF7796"/>
    <property type="match status" value="1"/>
</dbReference>
<evidence type="ECO:0000256" key="1">
    <source>
        <dbReference type="SAM" id="Phobius"/>
    </source>
</evidence>
<keyword evidence="1" id="KW-1133">Transmembrane helix</keyword>
<reference evidence="3 4" key="1">
    <citation type="journal article" date="2020" name="bioRxiv">
        <title>Sequence and annotation of 42 cannabis genomes reveals extensive copy number variation in cannabinoid synthesis and pathogen resistance genes.</title>
        <authorList>
            <person name="Mckernan K.J."/>
            <person name="Helbert Y."/>
            <person name="Kane L.T."/>
            <person name="Ebling H."/>
            <person name="Zhang L."/>
            <person name="Liu B."/>
            <person name="Eaton Z."/>
            <person name="Mclaughlin S."/>
            <person name="Kingan S."/>
            <person name="Baybayan P."/>
            <person name="Concepcion G."/>
            <person name="Jordan M."/>
            <person name="Riva A."/>
            <person name="Barbazuk W."/>
            <person name="Harkins T."/>
        </authorList>
    </citation>
    <scope>NUCLEOTIDE SEQUENCE [LARGE SCALE GENOMIC DNA]</scope>
    <source>
        <strain evidence="4">cv. Jamaican Lion 4</strain>
        <tissue evidence="3">Leaf</tissue>
    </source>
</reference>
<dbReference type="Proteomes" id="UP000525078">
    <property type="component" value="Unassembled WGS sequence"/>
</dbReference>
<dbReference type="AlphaFoldDB" id="A0A7J6H281"/>
<dbReference type="InterPro" id="IPR056698">
    <property type="entry name" value="DUF7796"/>
</dbReference>
<gene>
    <name evidence="3" type="ORF">F8388_012496</name>
</gene>
<feature type="transmembrane region" description="Helical" evidence="1">
    <location>
        <begin position="36"/>
        <end position="55"/>
    </location>
</feature>
<sequence>MVIKKNNNQYPHLDHHHHHHHIMYFTKRLSSLDYRYFLILIPPLSLIIFFFLPYFSSPLTNPFSSFAPIRSFLLGVTVNINATTTTTGTSPVSIYYYTPPRNETAETRLWRKKKEELLRSRIAVCLVGGARRFELTGPSIMENILEEYPNSDLFLHSPLDQNAFKFSLLKNAPNLASVRIFEPKPIPETETQARVLTAQNSPNGIQGLLQYFHLVEGCLTLIQNYQKRQNFTYDWIIRTRVDGYWNDPLHPRNFIAGGYLVPPGSSYGGLNDRFGLGDLNTSIVALSRLSLIPKLDSAGLYQLNSETSFKAQLTTQGVPYVTKRLPFCVVSDRMYEFPPTQFGVPVTALSSRGPLSGAKCRPCTAACRGACVAEVMPGLYKSWSWTDWANGTLELCDAHEKWEDGWEKLFDRVAGKKLAKERKRVQSLTLKKCVNDFEEMKKRTWNWEAPPPRQICNMGLEAH</sequence>
<name>A0A7J6H281_CANSA</name>
<organism evidence="3 4">
    <name type="scientific">Cannabis sativa</name>
    <name type="common">Hemp</name>
    <name type="synonym">Marijuana</name>
    <dbReference type="NCBI Taxonomy" id="3483"/>
    <lineage>
        <taxon>Eukaryota</taxon>
        <taxon>Viridiplantae</taxon>
        <taxon>Streptophyta</taxon>
        <taxon>Embryophyta</taxon>
        <taxon>Tracheophyta</taxon>
        <taxon>Spermatophyta</taxon>
        <taxon>Magnoliopsida</taxon>
        <taxon>eudicotyledons</taxon>
        <taxon>Gunneridae</taxon>
        <taxon>Pentapetalae</taxon>
        <taxon>rosids</taxon>
        <taxon>fabids</taxon>
        <taxon>Rosales</taxon>
        <taxon>Cannabaceae</taxon>
        <taxon>Cannabis</taxon>
    </lineage>
</organism>
<dbReference type="PANTHER" id="PTHR35112:SF1">
    <property type="entry name" value="RING_FYVE_PHD ZINC FINGER SUPERFAMILY PROTEIN"/>
    <property type="match status" value="1"/>
</dbReference>
<keyword evidence="1" id="KW-0812">Transmembrane</keyword>
<protein>
    <recommendedName>
        <fullName evidence="2">DUF7796 domain-containing protein</fullName>
    </recommendedName>
</protein>
<evidence type="ECO:0000259" key="2">
    <source>
        <dbReference type="Pfam" id="PF25072"/>
    </source>
</evidence>
<dbReference type="EMBL" id="JAATIP010000034">
    <property type="protein sequence ID" value="KAF4388519.1"/>
    <property type="molecule type" value="Genomic_DNA"/>
</dbReference>
<feature type="domain" description="DUF7796" evidence="2">
    <location>
        <begin position="119"/>
        <end position="461"/>
    </location>
</feature>
<evidence type="ECO:0000313" key="4">
    <source>
        <dbReference type="Proteomes" id="UP000525078"/>
    </source>
</evidence>
<proteinExistence type="predicted"/>
<accession>A0A7J6H281</accession>
<comment type="caution">
    <text evidence="3">The sequence shown here is derived from an EMBL/GenBank/DDBJ whole genome shotgun (WGS) entry which is preliminary data.</text>
</comment>
<evidence type="ECO:0000313" key="3">
    <source>
        <dbReference type="EMBL" id="KAF4388519.1"/>
    </source>
</evidence>